<dbReference type="PANTHER" id="PTHR11941:SF54">
    <property type="entry name" value="ENOYL-COA HYDRATASE, MITOCHONDRIAL"/>
    <property type="match status" value="1"/>
</dbReference>
<reference evidence="1 2" key="1">
    <citation type="submission" date="2021-04" db="EMBL/GenBank/DDBJ databases">
        <authorList>
            <person name="Pira H."/>
            <person name="Risdian C."/>
            <person name="Wink J."/>
        </authorList>
    </citation>
    <scope>NUCLEOTIDE SEQUENCE [LARGE SCALE GENOMIC DNA]</scope>
    <source>
        <strain evidence="1 2">WHA3</strain>
    </source>
</reference>
<dbReference type="Proteomes" id="UP000722336">
    <property type="component" value="Unassembled WGS sequence"/>
</dbReference>
<accession>A0ABS6SG52</accession>
<organism evidence="1 2">
    <name type="scientific">Pacificimonas pallii</name>
    <dbReference type="NCBI Taxonomy" id="2827236"/>
    <lineage>
        <taxon>Bacteria</taxon>
        <taxon>Pseudomonadati</taxon>
        <taxon>Pseudomonadota</taxon>
        <taxon>Alphaproteobacteria</taxon>
        <taxon>Sphingomonadales</taxon>
        <taxon>Sphingosinicellaceae</taxon>
        <taxon>Pacificimonas</taxon>
    </lineage>
</organism>
<comment type="caution">
    <text evidence="1">The sequence shown here is derived from an EMBL/GenBank/DDBJ whole genome shotgun (WGS) entry which is preliminary data.</text>
</comment>
<evidence type="ECO:0000313" key="2">
    <source>
        <dbReference type="Proteomes" id="UP000722336"/>
    </source>
</evidence>
<proteinExistence type="predicted"/>
<dbReference type="PANTHER" id="PTHR11941">
    <property type="entry name" value="ENOYL-COA HYDRATASE-RELATED"/>
    <property type="match status" value="1"/>
</dbReference>
<name>A0ABS6SG52_9SPHN</name>
<dbReference type="NCBIfam" id="NF004858">
    <property type="entry name" value="PRK06213.1"/>
    <property type="match status" value="1"/>
</dbReference>
<protein>
    <submittedName>
        <fullName evidence="1">Crotonase/enoyl-CoA hydratase family protein</fullName>
    </submittedName>
</protein>
<sequence>MSVTMEVEDGTALITMDDGKANAISHEMLDALEPALSDAEADDTVKAIVLAGREGKFCAGFDLKTMQGAAPADAAKLVNRGGVFAHQLFACAKPVVGAATGHGIAMGALLLLACDTRVGPNGAFKFGLNETAIGMVMPRFGLELGKARLQSAALTSAIVQARIYDSEGAVAAGYLDLLTNEDTIIGTALEIAAALGNLPAKAYAGNKKLVRKPFLKAMEKSLS</sequence>
<keyword evidence="2" id="KW-1185">Reference proteome</keyword>
<evidence type="ECO:0000313" key="1">
    <source>
        <dbReference type="EMBL" id="MBV7257397.1"/>
    </source>
</evidence>
<dbReference type="EMBL" id="JAGSPA010000003">
    <property type="protein sequence ID" value="MBV7257397.1"/>
    <property type="molecule type" value="Genomic_DNA"/>
</dbReference>
<gene>
    <name evidence="1" type="ORF">KCG44_11430</name>
</gene>
<dbReference type="RefSeq" id="WP_218446208.1">
    <property type="nucleotide sequence ID" value="NZ_JAGSPA010000003.1"/>
</dbReference>
<dbReference type="InterPro" id="IPR001753">
    <property type="entry name" value="Enoyl-CoA_hydra/iso"/>
</dbReference>
<dbReference type="CDD" id="cd06558">
    <property type="entry name" value="crotonase-like"/>
    <property type="match status" value="1"/>
</dbReference>
<dbReference type="Pfam" id="PF00378">
    <property type="entry name" value="ECH_1"/>
    <property type="match status" value="1"/>
</dbReference>